<comment type="caution">
    <text evidence="1">The sequence shown here is derived from an EMBL/GenBank/DDBJ whole genome shotgun (WGS) entry which is preliminary data.</text>
</comment>
<gene>
    <name evidence="1" type="ORF">HMPREF0762_01090</name>
</gene>
<dbReference type="HOGENOM" id="CLU_3205359_0_0_11"/>
<accession>D0WGY5</accession>
<proteinExistence type="predicted"/>
<dbReference type="AlphaFoldDB" id="D0WGY5"/>
<dbReference type="Proteomes" id="UP000006001">
    <property type="component" value="Unassembled WGS sequence"/>
</dbReference>
<evidence type="ECO:0000313" key="2">
    <source>
        <dbReference type="Proteomes" id="UP000006001"/>
    </source>
</evidence>
<dbReference type="EMBL" id="ACUX02000006">
    <property type="protein sequence ID" value="EEZ61748.1"/>
    <property type="molecule type" value="Genomic_DNA"/>
</dbReference>
<name>D0WGY5_SLAES</name>
<dbReference type="STRING" id="649764.HMPREF0762_01090"/>
<reference evidence="1" key="1">
    <citation type="submission" date="2009-10" db="EMBL/GenBank/DDBJ databases">
        <authorList>
            <person name="Weinstock G."/>
            <person name="Sodergren E."/>
            <person name="Clifton S."/>
            <person name="Fulton L."/>
            <person name="Fulton B."/>
            <person name="Courtney L."/>
            <person name="Fronick C."/>
            <person name="Harrison M."/>
            <person name="Strong C."/>
            <person name="Farmer C."/>
            <person name="Delahaunty K."/>
            <person name="Markovic C."/>
            <person name="Hall O."/>
            <person name="Minx P."/>
            <person name="Tomlinson C."/>
            <person name="Mitreva M."/>
            <person name="Nelson J."/>
            <person name="Hou S."/>
            <person name="Wollam A."/>
            <person name="Pepin K.H."/>
            <person name="Johnson M."/>
            <person name="Bhonagiri V."/>
            <person name="Nash W.E."/>
            <person name="Warren W."/>
            <person name="Chinwalla A."/>
            <person name="Mardis E.R."/>
            <person name="Wilson R.K."/>
        </authorList>
    </citation>
    <scope>NUCLEOTIDE SEQUENCE [LARGE SCALE GENOMIC DNA]</scope>
    <source>
        <strain evidence="1">ATCC 700122</strain>
    </source>
</reference>
<evidence type="ECO:0000313" key="1">
    <source>
        <dbReference type="EMBL" id="EEZ61748.1"/>
    </source>
</evidence>
<keyword evidence="2" id="KW-1185">Reference proteome</keyword>
<protein>
    <submittedName>
        <fullName evidence="1">Uncharacterized protein</fullName>
    </submittedName>
</protein>
<sequence length="45" mass="4992">MTDSAVYLQMPIDGLCTIAGKGRCSRRFPGSLAGRDEAFRMTVRR</sequence>
<organism evidence="1 2">
    <name type="scientific">Slackia exigua (strain ATCC 700122 / DSM 15923 / CIP 105133 / JCM 11022 / KCTC 5966 / S-7)</name>
    <dbReference type="NCBI Taxonomy" id="649764"/>
    <lineage>
        <taxon>Bacteria</taxon>
        <taxon>Bacillati</taxon>
        <taxon>Actinomycetota</taxon>
        <taxon>Coriobacteriia</taxon>
        <taxon>Eggerthellales</taxon>
        <taxon>Eggerthellaceae</taxon>
        <taxon>Slackia</taxon>
    </lineage>
</organism>